<evidence type="ECO:0000313" key="10">
    <source>
        <dbReference type="EMBL" id="MBK1670549.1"/>
    </source>
</evidence>
<sequence>MSATLTYSLLALAILFEVAATTALKASDGMTRLTPALVVVAGYAGAFYLLALSLKTLPVGFVYAMWSGFGIIGVAIAGAAVFGESVSAAKVMGFVLIIAGVALVKGGGAAA</sequence>
<evidence type="ECO:0000256" key="5">
    <source>
        <dbReference type="ARBA" id="ARBA00022989"/>
    </source>
</evidence>
<dbReference type="Pfam" id="PF00893">
    <property type="entry name" value="Multi_Drug_Res"/>
    <property type="match status" value="1"/>
</dbReference>
<keyword evidence="4 8" id="KW-0812">Transmembrane</keyword>
<keyword evidence="11" id="KW-1185">Reference proteome</keyword>
<feature type="transmembrane region" description="Helical" evidence="9">
    <location>
        <begin position="88"/>
        <end position="108"/>
    </location>
</feature>
<evidence type="ECO:0000256" key="1">
    <source>
        <dbReference type="ARBA" id="ARBA00004651"/>
    </source>
</evidence>
<evidence type="ECO:0000313" key="11">
    <source>
        <dbReference type="Proteomes" id="UP001296873"/>
    </source>
</evidence>
<protein>
    <submittedName>
        <fullName evidence="10">Ligand-binding protein SH3</fullName>
    </submittedName>
</protein>
<name>A0ABS1DLD4_9PROT</name>
<evidence type="ECO:0000256" key="9">
    <source>
        <dbReference type="SAM" id="Phobius"/>
    </source>
</evidence>
<dbReference type="SUPFAM" id="SSF103481">
    <property type="entry name" value="Multidrug resistance efflux transporter EmrE"/>
    <property type="match status" value="1"/>
</dbReference>
<evidence type="ECO:0000256" key="2">
    <source>
        <dbReference type="ARBA" id="ARBA00022448"/>
    </source>
</evidence>
<organism evidence="10 11">
    <name type="scientific">Rhodovibrio sodomensis</name>
    <dbReference type="NCBI Taxonomy" id="1088"/>
    <lineage>
        <taxon>Bacteria</taxon>
        <taxon>Pseudomonadati</taxon>
        <taxon>Pseudomonadota</taxon>
        <taxon>Alphaproteobacteria</taxon>
        <taxon>Rhodospirillales</taxon>
        <taxon>Rhodovibrionaceae</taxon>
        <taxon>Rhodovibrio</taxon>
    </lineage>
</organism>
<evidence type="ECO:0000256" key="6">
    <source>
        <dbReference type="ARBA" id="ARBA00023136"/>
    </source>
</evidence>
<evidence type="ECO:0000256" key="4">
    <source>
        <dbReference type="ARBA" id="ARBA00022692"/>
    </source>
</evidence>
<dbReference type="Proteomes" id="UP001296873">
    <property type="component" value="Unassembled WGS sequence"/>
</dbReference>
<dbReference type="EMBL" id="NRRL01000100">
    <property type="protein sequence ID" value="MBK1670549.1"/>
    <property type="molecule type" value="Genomic_DNA"/>
</dbReference>
<feature type="transmembrane region" description="Helical" evidence="9">
    <location>
        <begin position="33"/>
        <end position="54"/>
    </location>
</feature>
<dbReference type="InterPro" id="IPR045324">
    <property type="entry name" value="Small_multidrug_res"/>
</dbReference>
<keyword evidence="3" id="KW-1003">Cell membrane</keyword>
<comment type="caution">
    <text evidence="10">The sequence shown here is derived from an EMBL/GenBank/DDBJ whole genome shotgun (WGS) entry which is preliminary data.</text>
</comment>
<gene>
    <name evidence="10" type="ORF">CKO28_21235</name>
</gene>
<dbReference type="InterPro" id="IPR037185">
    <property type="entry name" value="EmrE-like"/>
</dbReference>
<comment type="subcellular location">
    <subcellularLocation>
        <location evidence="1 8">Cell membrane</location>
        <topology evidence="1 8">Multi-pass membrane protein</topology>
    </subcellularLocation>
</comment>
<keyword evidence="5 9" id="KW-1133">Transmembrane helix</keyword>
<dbReference type="InterPro" id="IPR000390">
    <property type="entry name" value="Small_drug/metabolite_transptr"/>
</dbReference>
<keyword evidence="6 9" id="KW-0472">Membrane</keyword>
<dbReference type="RefSeq" id="WP_200342916.1">
    <property type="nucleotide sequence ID" value="NZ_NRRL01000100.1"/>
</dbReference>
<dbReference type="Gene3D" id="1.10.3730.20">
    <property type="match status" value="1"/>
</dbReference>
<evidence type="ECO:0000256" key="8">
    <source>
        <dbReference type="RuleBase" id="RU003942"/>
    </source>
</evidence>
<dbReference type="PANTHER" id="PTHR30561:SF1">
    <property type="entry name" value="MULTIDRUG TRANSPORTER EMRE"/>
    <property type="match status" value="1"/>
</dbReference>
<comment type="similarity">
    <text evidence="7 8">Belongs to the drug/metabolite transporter (DMT) superfamily. Small multidrug resistance (SMR) (TC 2.A.7.1) family.</text>
</comment>
<accession>A0ABS1DLD4</accession>
<feature type="transmembrane region" description="Helical" evidence="9">
    <location>
        <begin position="61"/>
        <end position="82"/>
    </location>
</feature>
<dbReference type="PANTHER" id="PTHR30561">
    <property type="entry name" value="SMR FAMILY PROTON-DEPENDENT DRUG EFFLUX TRANSPORTER SUGE"/>
    <property type="match status" value="1"/>
</dbReference>
<evidence type="ECO:0000256" key="7">
    <source>
        <dbReference type="ARBA" id="ARBA00038032"/>
    </source>
</evidence>
<evidence type="ECO:0000256" key="3">
    <source>
        <dbReference type="ARBA" id="ARBA00022475"/>
    </source>
</evidence>
<keyword evidence="2" id="KW-0813">Transport</keyword>
<reference evidence="10 11" key="1">
    <citation type="journal article" date="2020" name="Microorganisms">
        <title>Osmotic Adaptation and Compatible Solute Biosynthesis of Phototrophic Bacteria as Revealed from Genome Analyses.</title>
        <authorList>
            <person name="Imhoff J.F."/>
            <person name="Rahn T."/>
            <person name="Kunzel S."/>
            <person name="Keller A."/>
            <person name="Neulinger S.C."/>
        </authorList>
    </citation>
    <scope>NUCLEOTIDE SEQUENCE [LARGE SCALE GENOMIC DNA]</scope>
    <source>
        <strain evidence="10 11">DSM 9895</strain>
    </source>
</reference>
<proteinExistence type="inferred from homology"/>